<evidence type="ECO:0008006" key="6">
    <source>
        <dbReference type="Google" id="ProtNLM"/>
    </source>
</evidence>
<feature type="region of interest" description="Disordered" evidence="1">
    <location>
        <begin position="1"/>
        <end position="28"/>
    </location>
</feature>
<dbReference type="PANTHER" id="PTHR37751:SF1">
    <property type="entry name" value="LOW PROTEIN: M-PHASE INDUCER PHOSPHATASE-LIKE PROTEIN"/>
    <property type="match status" value="1"/>
</dbReference>
<feature type="compositionally biased region" description="Low complexity" evidence="1">
    <location>
        <begin position="19"/>
        <end position="28"/>
    </location>
</feature>
<proteinExistence type="predicted"/>
<feature type="region of interest" description="Disordered" evidence="1">
    <location>
        <begin position="256"/>
        <end position="326"/>
    </location>
</feature>
<dbReference type="Pfam" id="PF14309">
    <property type="entry name" value="DUF4378"/>
    <property type="match status" value="1"/>
</dbReference>
<sequence>MGRDWYWRSGAKPSNTHSTPTPTRTRTRTTLPGCIAAVFHLFQSHRFHFPLKRQASSTSSRGFKPTIAGAEAEAPRNCLDSASLASSTSKEDDILSICMGIQIKTNVGGGPNNDTPGTKTPTLVARLMGLDLLPEIHSPSFQSQPNSSYQTSSSDGDVRGGTRSLPVTPRTSSARRSDVDRHHPRLSLQIDKENMSAADELIMSRLSSLMERKELRRECETVKQRVTRKVGMNITNREELVSHFKHKKISRALTKVADNSSSKLPESKTNSLPISSTTNYQPFSLSPRIQKQTSHKLQAVKEEQDEQHKQQQPRTARKCKKGSKKKLEIIRNKKEPFVRRWTANGVNIPDKKCRKTPLSNDLLDGKVPTLVLVKKIPQKQFLPWVNKHGFSYMDGCRLMDKLCSRIRSFPRSDCRVLEDIDALIGRDTPDVQLRSVMVYEEQGEGIVAEIEKDMLEALVFELVVEFGGRV</sequence>
<keyword evidence="5" id="KW-1185">Reference proteome</keyword>
<evidence type="ECO:0000259" key="3">
    <source>
        <dbReference type="Pfam" id="PF14383"/>
    </source>
</evidence>
<feature type="domain" description="DUF4378" evidence="2">
    <location>
        <begin position="377"/>
        <end position="461"/>
    </location>
</feature>
<reference evidence="4 5" key="1">
    <citation type="journal article" date="2024" name="G3 (Bethesda)">
        <title>Genome assembly of Hibiscus sabdariffa L. provides insights into metabolisms of medicinal natural products.</title>
        <authorList>
            <person name="Kim T."/>
        </authorList>
    </citation>
    <scope>NUCLEOTIDE SEQUENCE [LARGE SCALE GENOMIC DNA]</scope>
    <source>
        <strain evidence="4">TK-2024</strain>
        <tissue evidence="4">Old leaves</tissue>
    </source>
</reference>
<feature type="region of interest" description="Disordered" evidence="1">
    <location>
        <begin position="136"/>
        <end position="186"/>
    </location>
</feature>
<dbReference type="Pfam" id="PF14383">
    <property type="entry name" value="VARLMGL"/>
    <property type="match status" value="1"/>
</dbReference>
<dbReference type="Proteomes" id="UP001472677">
    <property type="component" value="Unassembled WGS sequence"/>
</dbReference>
<organism evidence="4 5">
    <name type="scientific">Hibiscus sabdariffa</name>
    <name type="common">roselle</name>
    <dbReference type="NCBI Taxonomy" id="183260"/>
    <lineage>
        <taxon>Eukaryota</taxon>
        <taxon>Viridiplantae</taxon>
        <taxon>Streptophyta</taxon>
        <taxon>Embryophyta</taxon>
        <taxon>Tracheophyta</taxon>
        <taxon>Spermatophyta</taxon>
        <taxon>Magnoliopsida</taxon>
        <taxon>eudicotyledons</taxon>
        <taxon>Gunneridae</taxon>
        <taxon>Pentapetalae</taxon>
        <taxon>rosids</taxon>
        <taxon>malvids</taxon>
        <taxon>Malvales</taxon>
        <taxon>Malvaceae</taxon>
        <taxon>Malvoideae</taxon>
        <taxon>Hibiscus</taxon>
    </lineage>
</organism>
<evidence type="ECO:0000259" key="2">
    <source>
        <dbReference type="Pfam" id="PF14309"/>
    </source>
</evidence>
<evidence type="ECO:0000256" key="1">
    <source>
        <dbReference type="SAM" id="MobiDB-lite"/>
    </source>
</evidence>
<accession>A0ABR2GAN7</accession>
<dbReference type="PANTHER" id="PTHR37751">
    <property type="entry name" value="LOW PROTEIN: M-PHASE INDUCER PHOSPHATASE-LIKE PROTEIN"/>
    <property type="match status" value="1"/>
</dbReference>
<dbReference type="InterPro" id="IPR025486">
    <property type="entry name" value="DUF4378"/>
</dbReference>
<feature type="compositionally biased region" description="Low complexity" evidence="1">
    <location>
        <begin position="142"/>
        <end position="154"/>
    </location>
</feature>
<feature type="domain" description="DUF3741" evidence="3">
    <location>
        <begin position="112"/>
        <end position="138"/>
    </location>
</feature>
<name>A0ABR2GAN7_9ROSI</name>
<feature type="compositionally biased region" description="Basic residues" evidence="1">
    <location>
        <begin position="315"/>
        <end position="324"/>
    </location>
</feature>
<evidence type="ECO:0000313" key="4">
    <source>
        <dbReference type="EMBL" id="KAK8599949.1"/>
    </source>
</evidence>
<dbReference type="InterPro" id="IPR032795">
    <property type="entry name" value="DUF3741-assoc"/>
</dbReference>
<comment type="caution">
    <text evidence="4">The sequence shown here is derived from an EMBL/GenBank/DDBJ whole genome shotgun (WGS) entry which is preliminary data.</text>
</comment>
<feature type="compositionally biased region" description="Basic and acidic residues" evidence="1">
    <location>
        <begin position="299"/>
        <end position="309"/>
    </location>
</feature>
<evidence type="ECO:0000313" key="5">
    <source>
        <dbReference type="Proteomes" id="UP001472677"/>
    </source>
</evidence>
<feature type="compositionally biased region" description="Polar residues" evidence="1">
    <location>
        <begin position="257"/>
        <end position="296"/>
    </location>
</feature>
<gene>
    <name evidence="4" type="ORF">V6N12_049815</name>
</gene>
<protein>
    <recommendedName>
        <fullName evidence="6">DUF3741 domain-containing protein</fullName>
    </recommendedName>
</protein>
<dbReference type="EMBL" id="JBBPBM010000001">
    <property type="protein sequence ID" value="KAK8599949.1"/>
    <property type="molecule type" value="Genomic_DNA"/>
</dbReference>